<organism evidence="2 3">
    <name type="scientific">Paracraurococcus ruber</name>
    <dbReference type="NCBI Taxonomy" id="77675"/>
    <lineage>
        <taxon>Bacteria</taxon>
        <taxon>Pseudomonadati</taxon>
        <taxon>Pseudomonadota</taxon>
        <taxon>Alphaproteobacteria</taxon>
        <taxon>Acetobacterales</taxon>
        <taxon>Roseomonadaceae</taxon>
        <taxon>Paracraurococcus</taxon>
    </lineage>
</organism>
<dbReference type="RefSeq" id="WP_133221597.1">
    <property type="nucleotide sequence ID" value="NZ_SMOA01000146.1"/>
</dbReference>
<evidence type="ECO:0000256" key="1">
    <source>
        <dbReference type="SAM" id="MobiDB-lite"/>
    </source>
</evidence>
<evidence type="ECO:0000313" key="2">
    <source>
        <dbReference type="EMBL" id="MBK1661069.1"/>
    </source>
</evidence>
<feature type="compositionally biased region" description="Basic and acidic residues" evidence="1">
    <location>
        <begin position="131"/>
        <end position="140"/>
    </location>
</feature>
<evidence type="ECO:0000313" key="3">
    <source>
        <dbReference type="Proteomes" id="UP000697995"/>
    </source>
</evidence>
<name>A0ABS1D5B2_9PROT</name>
<proteinExistence type="predicted"/>
<accession>A0ABS1D5B2</accession>
<keyword evidence="3" id="KW-1185">Reference proteome</keyword>
<comment type="caution">
    <text evidence="2">The sequence shown here is derived from an EMBL/GenBank/DDBJ whole genome shotgun (WGS) entry which is preliminary data.</text>
</comment>
<feature type="region of interest" description="Disordered" evidence="1">
    <location>
        <begin position="1"/>
        <end position="26"/>
    </location>
</feature>
<dbReference type="EMBL" id="NRSG01000248">
    <property type="protein sequence ID" value="MBK1661069.1"/>
    <property type="molecule type" value="Genomic_DNA"/>
</dbReference>
<sequence>MPFKGRPPGSGSGEMSRRTQALRPDIALEPKEAAKARAFRRQGMAPGEIAQRFNVPVEEVEKALVQMRSPRPESTRGTLNVTLAAHRFVLAERQGEEPLWQTMDRLLDELIRLRQGASRQGAAKPAPAARKPRDAARADELLPGLLPEAPH</sequence>
<gene>
    <name evidence="2" type="ORF">CKO45_22900</name>
</gene>
<feature type="region of interest" description="Disordered" evidence="1">
    <location>
        <begin position="116"/>
        <end position="151"/>
    </location>
</feature>
<reference evidence="2 3" key="1">
    <citation type="journal article" date="2020" name="Microorganisms">
        <title>Osmotic Adaptation and Compatible Solute Biosynthesis of Phototrophic Bacteria as Revealed from Genome Analyses.</title>
        <authorList>
            <person name="Imhoff J.F."/>
            <person name="Rahn T."/>
            <person name="Kunzel S."/>
            <person name="Keller A."/>
            <person name="Neulinger S.C."/>
        </authorList>
    </citation>
    <scope>NUCLEOTIDE SEQUENCE [LARGE SCALE GENOMIC DNA]</scope>
    <source>
        <strain evidence="2 3">DSM 15382</strain>
    </source>
</reference>
<protein>
    <submittedName>
        <fullName evidence="2">Uncharacterized protein</fullName>
    </submittedName>
</protein>
<dbReference type="Proteomes" id="UP000697995">
    <property type="component" value="Unassembled WGS sequence"/>
</dbReference>